<dbReference type="AlphaFoldDB" id="X6MQS8"/>
<feature type="compositionally biased region" description="Basic and acidic residues" evidence="1">
    <location>
        <begin position="53"/>
        <end position="124"/>
    </location>
</feature>
<evidence type="ECO:0000256" key="1">
    <source>
        <dbReference type="SAM" id="MobiDB-lite"/>
    </source>
</evidence>
<keyword evidence="4" id="KW-1185">Reference proteome</keyword>
<keyword evidence="2" id="KW-0472">Membrane</keyword>
<comment type="caution">
    <text evidence="3">The sequence shown here is derived from an EMBL/GenBank/DDBJ whole genome shotgun (WGS) entry which is preliminary data.</text>
</comment>
<feature type="region of interest" description="Disordered" evidence="1">
    <location>
        <begin position="31"/>
        <end position="205"/>
    </location>
</feature>
<protein>
    <submittedName>
        <fullName evidence="3">Uncharacterized protein</fullName>
    </submittedName>
</protein>
<feature type="compositionally biased region" description="Basic and acidic residues" evidence="1">
    <location>
        <begin position="163"/>
        <end position="193"/>
    </location>
</feature>
<feature type="compositionally biased region" description="Polar residues" evidence="1">
    <location>
        <begin position="194"/>
        <end position="205"/>
    </location>
</feature>
<reference evidence="3 4" key="1">
    <citation type="journal article" date="2013" name="Curr. Biol.">
        <title>The Genome of the Foraminiferan Reticulomyxa filosa.</title>
        <authorList>
            <person name="Glockner G."/>
            <person name="Hulsmann N."/>
            <person name="Schleicher M."/>
            <person name="Noegel A.A."/>
            <person name="Eichinger L."/>
            <person name="Gallinger C."/>
            <person name="Pawlowski J."/>
            <person name="Sierra R."/>
            <person name="Euteneuer U."/>
            <person name="Pillet L."/>
            <person name="Moustafa A."/>
            <person name="Platzer M."/>
            <person name="Groth M."/>
            <person name="Szafranski K."/>
            <person name="Schliwa M."/>
        </authorList>
    </citation>
    <scope>NUCLEOTIDE SEQUENCE [LARGE SCALE GENOMIC DNA]</scope>
</reference>
<feature type="compositionally biased region" description="Polar residues" evidence="1">
    <location>
        <begin position="146"/>
        <end position="162"/>
    </location>
</feature>
<sequence>TSLFCCIAILCYYDFFILFFKKLLLQLKKKKKKGPSGYRPPHQRGDAPVMKLPDSEDYSRRERGAKSSYRDRDREREATTAKTSADKRTLSREDMGKGYDRRPQFGKEDDDRRSNEKKLGESPRDYGSGSQRKGYSGNRRKEDSSWAHSNVRANVTNGSTEQARFDNREATDHGVHSVDYPHKRDANHFKRDSNNGFGSKNSTVRSQSLKTYVSSFYLSERERRGEVPFFF</sequence>
<feature type="transmembrane region" description="Helical" evidence="2">
    <location>
        <begin position="6"/>
        <end position="24"/>
    </location>
</feature>
<dbReference type="EMBL" id="ASPP01018647">
    <property type="protein sequence ID" value="ETO16001.1"/>
    <property type="molecule type" value="Genomic_DNA"/>
</dbReference>
<evidence type="ECO:0000256" key="2">
    <source>
        <dbReference type="SAM" id="Phobius"/>
    </source>
</evidence>
<proteinExistence type="predicted"/>
<accession>X6MQS8</accession>
<evidence type="ECO:0000313" key="4">
    <source>
        <dbReference type="Proteomes" id="UP000023152"/>
    </source>
</evidence>
<organism evidence="3 4">
    <name type="scientific">Reticulomyxa filosa</name>
    <dbReference type="NCBI Taxonomy" id="46433"/>
    <lineage>
        <taxon>Eukaryota</taxon>
        <taxon>Sar</taxon>
        <taxon>Rhizaria</taxon>
        <taxon>Retaria</taxon>
        <taxon>Foraminifera</taxon>
        <taxon>Monothalamids</taxon>
        <taxon>Reticulomyxidae</taxon>
        <taxon>Reticulomyxa</taxon>
    </lineage>
</organism>
<keyword evidence="2" id="KW-0812">Transmembrane</keyword>
<evidence type="ECO:0000313" key="3">
    <source>
        <dbReference type="EMBL" id="ETO16001.1"/>
    </source>
</evidence>
<keyword evidence="2" id="KW-1133">Transmembrane helix</keyword>
<dbReference type="Proteomes" id="UP000023152">
    <property type="component" value="Unassembled WGS sequence"/>
</dbReference>
<name>X6MQS8_RETFI</name>
<feature type="non-terminal residue" evidence="3">
    <location>
        <position position="1"/>
    </location>
</feature>
<gene>
    <name evidence="3" type="ORF">RFI_21360</name>
</gene>